<keyword evidence="2" id="KW-1185">Reference proteome</keyword>
<name>A0A419S1X8_9SPHI</name>
<evidence type="ECO:0000313" key="2">
    <source>
        <dbReference type="Proteomes" id="UP000283433"/>
    </source>
</evidence>
<proteinExistence type="predicted"/>
<dbReference type="EMBL" id="MBTA01000030">
    <property type="protein sequence ID" value="RKD12483.1"/>
    <property type="molecule type" value="Genomic_DNA"/>
</dbReference>
<comment type="caution">
    <text evidence="1">The sequence shown here is derived from an EMBL/GenBank/DDBJ whole genome shotgun (WGS) entry which is preliminary data.</text>
</comment>
<protein>
    <submittedName>
        <fullName evidence="1">Uncharacterized protein</fullName>
    </submittedName>
</protein>
<organism evidence="1 2">
    <name type="scientific">Pelobium manganitolerans</name>
    <dbReference type="NCBI Taxonomy" id="1842495"/>
    <lineage>
        <taxon>Bacteria</taxon>
        <taxon>Pseudomonadati</taxon>
        <taxon>Bacteroidota</taxon>
        <taxon>Sphingobacteriia</taxon>
        <taxon>Sphingobacteriales</taxon>
        <taxon>Sphingobacteriaceae</taxon>
        <taxon>Pelobium</taxon>
    </lineage>
</organism>
<dbReference type="AlphaFoldDB" id="A0A419S1X8"/>
<dbReference type="Proteomes" id="UP000283433">
    <property type="component" value="Unassembled WGS sequence"/>
</dbReference>
<reference evidence="1 2" key="1">
    <citation type="submission" date="2016-07" db="EMBL/GenBank/DDBJ databases">
        <title>Genome of Pelobium manganitolerans.</title>
        <authorList>
            <person name="Wu S."/>
            <person name="Wang G."/>
        </authorList>
    </citation>
    <scope>NUCLEOTIDE SEQUENCE [LARGE SCALE GENOMIC DNA]</scope>
    <source>
        <strain evidence="1 2">YS-25</strain>
    </source>
</reference>
<sequence>MKQKRPAIATALAFFRRWHKKYEAHKHRRDLAQRRLLRWRYLRGLRLGLQRYYLFFPLHKMEKQLKKERRQLNETMGRYNFQYKQKNTRQHEPN</sequence>
<accession>A0A419S1X8</accession>
<evidence type="ECO:0000313" key="1">
    <source>
        <dbReference type="EMBL" id="RKD12483.1"/>
    </source>
</evidence>
<gene>
    <name evidence="1" type="ORF">BCY91_12630</name>
</gene>